<evidence type="ECO:0000313" key="2">
    <source>
        <dbReference type="Proteomes" id="UP000078512"/>
    </source>
</evidence>
<dbReference type="Proteomes" id="UP000078512">
    <property type="component" value="Unassembled WGS sequence"/>
</dbReference>
<evidence type="ECO:0000313" key="1">
    <source>
        <dbReference type="EMBL" id="OAQ34397.1"/>
    </source>
</evidence>
<dbReference type="EMBL" id="KV442017">
    <property type="protein sequence ID" value="OAQ34397.1"/>
    <property type="molecule type" value="Genomic_DNA"/>
</dbReference>
<keyword evidence="2" id="KW-1185">Reference proteome</keyword>
<proteinExistence type="predicted"/>
<organism evidence="1 2">
    <name type="scientific">Linnemannia elongata AG-77</name>
    <dbReference type="NCBI Taxonomy" id="1314771"/>
    <lineage>
        <taxon>Eukaryota</taxon>
        <taxon>Fungi</taxon>
        <taxon>Fungi incertae sedis</taxon>
        <taxon>Mucoromycota</taxon>
        <taxon>Mortierellomycotina</taxon>
        <taxon>Mortierellomycetes</taxon>
        <taxon>Mortierellales</taxon>
        <taxon>Mortierellaceae</taxon>
        <taxon>Linnemannia</taxon>
    </lineage>
</organism>
<dbReference type="AlphaFoldDB" id="A0A197K9M1"/>
<gene>
    <name evidence="1" type="ORF">K457DRAFT_14236</name>
</gene>
<protein>
    <submittedName>
        <fullName evidence="1">Uncharacterized protein</fullName>
    </submittedName>
</protein>
<name>A0A197K9M1_9FUNG</name>
<reference evidence="1 2" key="1">
    <citation type="submission" date="2016-05" db="EMBL/GenBank/DDBJ databases">
        <title>Genome sequencing reveals origins of a unique bacterial endosymbiosis in the earliest lineages of terrestrial Fungi.</title>
        <authorList>
            <consortium name="DOE Joint Genome Institute"/>
            <person name="Uehling J."/>
            <person name="Gryganskyi A."/>
            <person name="Hameed K."/>
            <person name="Tschaplinski T."/>
            <person name="Misztal P."/>
            <person name="Wu S."/>
            <person name="Desiro A."/>
            <person name="Vande Pol N."/>
            <person name="Du Z.-Y."/>
            <person name="Zienkiewicz A."/>
            <person name="Zienkiewicz K."/>
            <person name="Morin E."/>
            <person name="Tisserant E."/>
            <person name="Splivallo R."/>
            <person name="Hainaut M."/>
            <person name="Henrissat B."/>
            <person name="Ohm R."/>
            <person name="Kuo A."/>
            <person name="Yan J."/>
            <person name="Lipzen A."/>
            <person name="Nolan M."/>
            <person name="Labutti K."/>
            <person name="Barry K."/>
            <person name="Goldstein A."/>
            <person name="Labbe J."/>
            <person name="Schadt C."/>
            <person name="Tuskan G."/>
            <person name="Grigoriev I."/>
            <person name="Martin F."/>
            <person name="Vilgalys R."/>
            <person name="Bonito G."/>
        </authorList>
    </citation>
    <scope>NUCLEOTIDE SEQUENCE [LARGE SCALE GENOMIC DNA]</scope>
    <source>
        <strain evidence="1 2">AG-77</strain>
    </source>
</reference>
<sequence length="75" mass="8088">MIVTPIFPAILLPSTTPTSAVSVPISLVDINLKIFAKASVKAMAAIIPRLLEFRALNDKPRVEDSVEVTKEATNL</sequence>
<accession>A0A197K9M1</accession>